<proteinExistence type="predicted"/>
<feature type="compositionally biased region" description="Basic and acidic residues" evidence="1">
    <location>
        <begin position="80"/>
        <end position="96"/>
    </location>
</feature>
<reference evidence="2" key="1">
    <citation type="journal article" date="2020" name="Stud. Mycol.">
        <title>101 Dothideomycetes genomes: a test case for predicting lifestyles and emergence of pathogens.</title>
        <authorList>
            <person name="Haridas S."/>
            <person name="Albert R."/>
            <person name="Binder M."/>
            <person name="Bloem J."/>
            <person name="Labutti K."/>
            <person name="Salamov A."/>
            <person name="Andreopoulos B."/>
            <person name="Baker S."/>
            <person name="Barry K."/>
            <person name="Bills G."/>
            <person name="Bluhm B."/>
            <person name="Cannon C."/>
            <person name="Castanera R."/>
            <person name="Culley D."/>
            <person name="Daum C."/>
            <person name="Ezra D."/>
            <person name="Gonzalez J."/>
            <person name="Henrissat B."/>
            <person name="Kuo A."/>
            <person name="Liang C."/>
            <person name="Lipzen A."/>
            <person name="Lutzoni F."/>
            <person name="Magnuson J."/>
            <person name="Mondo S."/>
            <person name="Nolan M."/>
            <person name="Ohm R."/>
            <person name="Pangilinan J."/>
            <person name="Park H.-J."/>
            <person name="Ramirez L."/>
            <person name="Alfaro M."/>
            <person name="Sun H."/>
            <person name="Tritt A."/>
            <person name="Yoshinaga Y."/>
            <person name="Zwiers L.-H."/>
            <person name="Turgeon B."/>
            <person name="Goodwin S."/>
            <person name="Spatafora J."/>
            <person name="Crous P."/>
            <person name="Grigoriev I."/>
        </authorList>
    </citation>
    <scope>NUCLEOTIDE SEQUENCE</scope>
    <source>
        <strain evidence="2">CBS 133067</strain>
    </source>
</reference>
<comment type="caution">
    <text evidence="2">The sequence shown here is derived from an EMBL/GenBank/DDBJ whole genome shotgun (WGS) entry which is preliminary data.</text>
</comment>
<gene>
    <name evidence="2" type="ORF">NA57DRAFT_75679</name>
</gene>
<feature type="region of interest" description="Disordered" evidence="1">
    <location>
        <begin position="112"/>
        <end position="181"/>
    </location>
</feature>
<dbReference type="AlphaFoldDB" id="A0A9P4IEA8"/>
<protein>
    <submittedName>
        <fullName evidence="2">Uncharacterized protein</fullName>
    </submittedName>
</protein>
<evidence type="ECO:0000256" key="1">
    <source>
        <dbReference type="SAM" id="MobiDB-lite"/>
    </source>
</evidence>
<evidence type="ECO:0000313" key="3">
    <source>
        <dbReference type="Proteomes" id="UP000799772"/>
    </source>
</evidence>
<organism evidence="2 3">
    <name type="scientific">Rhizodiscina lignyota</name>
    <dbReference type="NCBI Taxonomy" id="1504668"/>
    <lineage>
        <taxon>Eukaryota</taxon>
        <taxon>Fungi</taxon>
        <taxon>Dikarya</taxon>
        <taxon>Ascomycota</taxon>
        <taxon>Pezizomycotina</taxon>
        <taxon>Dothideomycetes</taxon>
        <taxon>Pleosporomycetidae</taxon>
        <taxon>Aulographales</taxon>
        <taxon>Rhizodiscinaceae</taxon>
        <taxon>Rhizodiscina</taxon>
    </lineage>
</organism>
<keyword evidence="3" id="KW-1185">Reference proteome</keyword>
<name>A0A9P4IEA8_9PEZI</name>
<accession>A0A9P4IEA8</accession>
<feature type="compositionally biased region" description="Low complexity" evidence="1">
    <location>
        <begin position="139"/>
        <end position="149"/>
    </location>
</feature>
<feature type="compositionally biased region" description="Basic and acidic residues" evidence="1">
    <location>
        <begin position="150"/>
        <end position="166"/>
    </location>
</feature>
<dbReference type="Proteomes" id="UP000799772">
    <property type="component" value="Unassembled WGS sequence"/>
</dbReference>
<feature type="region of interest" description="Disordered" evidence="1">
    <location>
        <begin position="77"/>
        <end position="100"/>
    </location>
</feature>
<sequence>MWWQDTSTVQPTLPILELITVQPATFPSFRVARTGQTCGNEDLPSAINEHGDLDHPIGGADEVHRKVPRAVIDTVSTEASDSRAVHFQHNQDESKPSDPLFIRQDETQDRFTPILPSDLGHSMSEADETHPKVPQAYISSDRVSSSSSSREADEARGRAKIREKCPARTAASHAEDPATQSNELIRHDAKGAGAAQHGHPAAMMPQMFDFINQFASNALATQTQAMQQMQQMQQGQTQALKQ</sequence>
<dbReference type="EMBL" id="ML978126">
    <property type="protein sequence ID" value="KAF2098433.1"/>
    <property type="molecule type" value="Genomic_DNA"/>
</dbReference>
<evidence type="ECO:0000313" key="2">
    <source>
        <dbReference type="EMBL" id="KAF2098433.1"/>
    </source>
</evidence>